<feature type="non-terminal residue" evidence="2">
    <location>
        <position position="121"/>
    </location>
</feature>
<organism evidence="2 3">
    <name type="scientific">Streptomyces kaempferi</name>
    <dbReference type="NCBI Taxonomy" id="333725"/>
    <lineage>
        <taxon>Bacteria</taxon>
        <taxon>Bacillati</taxon>
        <taxon>Actinomycetota</taxon>
        <taxon>Actinomycetes</taxon>
        <taxon>Kitasatosporales</taxon>
        <taxon>Streptomycetaceae</taxon>
        <taxon>Streptomyces</taxon>
    </lineage>
</organism>
<keyword evidence="3" id="KW-1185">Reference proteome</keyword>
<name>A0ABW3XX44_9ACTN</name>
<sequence length="121" mass="12140">MIIRLRVVGVEFADGCPGGGPGTRLAPPGAARRAGGRKWAAAVAGGIRPPPRIAAANPAAPAAAGAAPRAKAVDHGPRLGILAGTGRPATRASRTGVPGRHAVEQTPGPPPRRPPRARRSR</sequence>
<evidence type="ECO:0000256" key="1">
    <source>
        <dbReference type="SAM" id="MobiDB-lite"/>
    </source>
</evidence>
<dbReference type="EMBL" id="JBHTMM010000197">
    <property type="protein sequence ID" value="MFD1313436.1"/>
    <property type="molecule type" value="Genomic_DNA"/>
</dbReference>
<reference evidence="3" key="1">
    <citation type="journal article" date="2019" name="Int. J. Syst. Evol. Microbiol.">
        <title>The Global Catalogue of Microorganisms (GCM) 10K type strain sequencing project: providing services to taxonomists for standard genome sequencing and annotation.</title>
        <authorList>
            <consortium name="The Broad Institute Genomics Platform"/>
            <consortium name="The Broad Institute Genome Sequencing Center for Infectious Disease"/>
            <person name="Wu L."/>
            <person name="Ma J."/>
        </authorList>
    </citation>
    <scope>NUCLEOTIDE SEQUENCE [LARGE SCALE GENOMIC DNA]</scope>
    <source>
        <strain evidence="3">CGMCC 4.7020</strain>
    </source>
</reference>
<accession>A0ABW3XX44</accession>
<proteinExistence type="predicted"/>
<dbReference type="Proteomes" id="UP001597058">
    <property type="component" value="Unassembled WGS sequence"/>
</dbReference>
<protein>
    <submittedName>
        <fullName evidence="2">Uncharacterized protein</fullName>
    </submittedName>
</protein>
<evidence type="ECO:0000313" key="3">
    <source>
        <dbReference type="Proteomes" id="UP001597058"/>
    </source>
</evidence>
<gene>
    <name evidence="2" type="ORF">ACFQ5X_48010</name>
</gene>
<feature type="region of interest" description="Disordered" evidence="1">
    <location>
        <begin position="77"/>
        <end position="121"/>
    </location>
</feature>
<evidence type="ECO:0000313" key="2">
    <source>
        <dbReference type="EMBL" id="MFD1313436.1"/>
    </source>
</evidence>
<comment type="caution">
    <text evidence="2">The sequence shown here is derived from an EMBL/GenBank/DDBJ whole genome shotgun (WGS) entry which is preliminary data.</text>
</comment>